<evidence type="ECO:0000259" key="1">
    <source>
        <dbReference type="Pfam" id="PF13336"/>
    </source>
</evidence>
<dbReference type="GO" id="GO:0005739">
    <property type="term" value="C:mitochondrion"/>
    <property type="evidence" value="ECO:0007669"/>
    <property type="project" value="TreeGrafter"/>
</dbReference>
<dbReference type="AlphaFoldDB" id="J9DS83"/>
<dbReference type="InterPro" id="IPR026888">
    <property type="entry name" value="AcetylCoA_hyd_C"/>
</dbReference>
<dbReference type="PANTHER" id="PTHR21432:SF20">
    <property type="entry name" value="ACETYL-COA HYDROLASE"/>
    <property type="match status" value="1"/>
</dbReference>
<keyword evidence="2" id="KW-0378">Hydrolase</keyword>
<dbReference type="EMBL" id="ADBV01016136">
    <property type="protein sequence ID" value="EJW72461.1"/>
    <property type="molecule type" value="Genomic_DNA"/>
</dbReference>
<dbReference type="Pfam" id="PF13336">
    <property type="entry name" value="AcetylCoA_hyd_C"/>
    <property type="match status" value="1"/>
</dbReference>
<dbReference type="Gene3D" id="3.40.1080.20">
    <property type="entry name" value="Acetyl-CoA hydrolase/transferase C-terminal domain"/>
    <property type="match status" value="1"/>
</dbReference>
<dbReference type="Proteomes" id="UP000004810">
    <property type="component" value="Unassembled WGS sequence"/>
</dbReference>
<sequence length="125" mass="13519">GSDKLYHFVDGNPDILCGDVAWINDSTTIRMMPKMTAINSAVEIDLCLLHKNSVGNRFLSGFGGQVDFIRGAVIGSDGLGKPIIAITSTTRKGQSKVEARLVTSRAHIHYVVAEYGTAQLWGKNI</sequence>
<name>J9DS83_WUCBA</name>
<keyword evidence="2" id="KW-0808">Transferase</keyword>
<protein>
    <submittedName>
        <fullName evidence="2">Acetyl-CoA hydrolase/transferase</fullName>
    </submittedName>
</protein>
<dbReference type="SUPFAM" id="SSF100950">
    <property type="entry name" value="NagB/RpiA/CoA transferase-like"/>
    <property type="match status" value="1"/>
</dbReference>
<dbReference type="InterPro" id="IPR037171">
    <property type="entry name" value="NagB/RpiA_transferase-like"/>
</dbReference>
<dbReference type="InterPro" id="IPR046433">
    <property type="entry name" value="ActCoA_hydro"/>
</dbReference>
<dbReference type="GO" id="GO:0006083">
    <property type="term" value="P:acetate metabolic process"/>
    <property type="evidence" value="ECO:0007669"/>
    <property type="project" value="InterPro"/>
</dbReference>
<dbReference type="GO" id="GO:0008775">
    <property type="term" value="F:acetate CoA-transferase activity"/>
    <property type="evidence" value="ECO:0007669"/>
    <property type="project" value="InterPro"/>
</dbReference>
<feature type="domain" description="Acetyl-CoA hydrolase/transferase C-terminal" evidence="1">
    <location>
        <begin position="1"/>
        <end position="124"/>
    </location>
</feature>
<dbReference type="InterPro" id="IPR038460">
    <property type="entry name" value="AcetylCoA_hyd_C_sf"/>
</dbReference>
<comment type="caution">
    <text evidence="2">The sequence shown here is derived from an EMBL/GenBank/DDBJ whole genome shotgun (WGS) entry which is preliminary data.</text>
</comment>
<gene>
    <name evidence="2" type="ORF">WUBG_16634</name>
</gene>
<feature type="non-terminal residue" evidence="2">
    <location>
        <position position="125"/>
    </location>
</feature>
<evidence type="ECO:0000313" key="2">
    <source>
        <dbReference type="EMBL" id="EJW72461.1"/>
    </source>
</evidence>
<organism evidence="2 3">
    <name type="scientific">Wuchereria bancrofti</name>
    <dbReference type="NCBI Taxonomy" id="6293"/>
    <lineage>
        <taxon>Eukaryota</taxon>
        <taxon>Metazoa</taxon>
        <taxon>Ecdysozoa</taxon>
        <taxon>Nematoda</taxon>
        <taxon>Chromadorea</taxon>
        <taxon>Rhabditida</taxon>
        <taxon>Spirurina</taxon>
        <taxon>Spiruromorpha</taxon>
        <taxon>Filarioidea</taxon>
        <taxon>Onchocercidae</taxon>
        <taxon>Wuchereria</taxon>
    </lineage>
</organism>
<evidence type="ECO:0000313" key="3">
    <source>
        <dbReference type="Proteomes" id="UP000004810"/>
    </source>
</evidence>
<proteinExistence type="predicted"/>
<reference evidence="3" key="1">
    <citation type="submission" date="2012-08" db="EMBL/GenBank/DDBJ databases">
        <title>The Genome Sequence of Wuchereria bancrofti.</title>
        <authorList>
            <person name="Nutman T.B."/>
            <person name="Fink D.L."/>
            <person name="Russ C."/>
            <person name="Young S."/>
            <person name="Zeng Q."/>
            <person name="Koehrsen M."/>
            <person name="Alvarado L."/>
            <person name="Berlin A."/>
            <person name="Chapman S.B."/>
            <person name="Chen Z."/>
            <person name="Freedman E."/>
            <person name="Gellesch M."/>
            <person name="Goldberg J."/>
            <person name="Griggs A."/>
            <person name="Gujja S."/>
            <person name="Heilman E.R."/>
            <person name="Heiman D."/>
            <person name="Hepburn T."/>
            <person name="Howarth C."/>
            <person name="Jen D."/>
            <person name="Larson L."/>
            <person name="Lewis B."/>
            <person name="Mehta T."/>
            <person name="Park D."/>
            <person name="Pearson M."/>
            <person name="Roberts A."/>
            <person name="Saif S."/>
            <person name="Shea T."/>
            <person name="Shenoy N."/>
            <person name="Sisk P."/>
            <person name="Stolte C."/>
            <person name="Sykes S."/>
            <person name="Walk T."/>
            <person name="White J."/>
            <person name="Yandava C."/>
            <person name="Haas B."/>
            <person name="Henn M.R."/>
            <person name="Nusbaum C."/>
            <person name="Birren B."/>
        </authorList>
    </citation>
    <scope>NUCLEOTIDE SEQUENCE [LARGE SCALE GENOMIC DNA]</scope>
    <source>
        <strain evidence="3">NA</strain>
    </source>
</reference>
<accession>J9DS83</accession>
<dbReference type="PANTHER" id="PTHR21432">
    <property type="entry name" value="ACETYL-COA HYDROLASE-RELATED"/>
    <property type="match status" value="1"/>
</dbReference>
<feature type="non-terminal residue" evidence="2">
    <location>
        <position position="1"/>
    </location>
</feature>
<dbReference type="GO" id="GO:0016787">
    <property type="term" value="F:hydrolase activity"/>
    <property type="evidence" value="ECO:0007669"/>
    <property type="project" value="UniProtKB-KW"/>
</dbReference>